<dbReference type="InterPro" id="IPR004843">
    <property type="entry name" value="Calcineurin-like_PHP"/>
</dbReference>
<organism evidence="2 3">
    <name type="scientific">Faecalispora sporosphaeroides</name>
    <dbReference type="NCBI Taxonomy" id="1549"/>
    <lineage>
        <taxon>Bacteria</taxon>
        <taxon>Bacillati</taxon>
        <taxon>Bacillota</taxon>
        <taxon>Clostridia</taxon>
        <taxon>Eubacteriales</taxon>
        <taxon>Oscillospiraceae</taxon>
        <taxon>Faecalispora</taxon>
    </lineage>
</organism>
<dbReference type="RefSeq" id="WP_326839763.1">
    <property type="nucleotide sequence ID" value="NZ_SVNY01000001.1"/>
</dbReference>
<dbReference type="Pfam" id="PF00149">
    <property type="entry name" value="Metallophos"/>
    <property type="match status" value="1"/>
</dbReference>
<dbReference type="InterPro" id="IPR029052">
    <property type="entry name" value="Metallo-depent_PP-like"/>
</dbReference>
<gene>
    <name evidence="2" type="ORF">E7512_01340</name>
</gene>
<name>A0A928KV65_9FIRM</name>
<comment type="caution">
    <text evidence="2">The sequence shown here is derived from an EMBL/GenBank/DDBJ whole genome shotgun (WGS) entry which is preliminary data.</text>
</comment>
<dbReference type="SUPFAM" id="SSF56300">
    <property type="entry name" value="Metallo-dependent phosphatases"/>
    <property type="match status" value="1"/>
</dbReference>
<sequence length="251" mass="29544">MIFVTGDTHGDYTRFRTDIFPEQKEMTKADFVVICGDFGIWDSSNQQKYWLDWLEKKPFTTLFVDGNHENYDILNNYPIKEWNGGNVHFIRPSVIHLMRGQLFDIAGKRIFTMGGASSHDISDGILEPDDTNFKKKKALLDKQGKYMYRINHRSWWREELPSEAEYATAQSTLESCGWRVDYIFTHCAPSSILELLGDGIYKPDALTDFHEEVCQRCEFDYWFFGHYHENRHIGRKYVLLYEQIIELPAQL</sequence>
<protein>
    <submittedName>
        <fullName evidence="2">Metallophosphoesterase</fullName>
    </submittedName>
</protein>
<reference evidence="2" key="1">
    <citation type="submission" date="2019-04" db="EMBL/GenBank/DDBJ databases">
        <title>Evolution of Biomass-Degrading Anaerobic Consortia Revealed by Metagenomics.</title>
        <authorList>
            <person name="Peng X."/>
        </authorList>
    </citation>
    <scope>NUCLEOTIDE SEQUENCE</scope>
    <source>
        <strain evidence="2">SIG551</strain>
    </source>
</reference>
<feature type="domain" description="Calcineurin-like phosphoesterase" evidence="1">
    <location>
        <begin position="2"/>
        <end position="229"/>
    </location>
</feature>
<dbReference type="AlphaFoldDB" id="A0A928KV65"/>
<dbReference type="EMBL" id="SVNY01000001">
    <property type="protein sequence ID" value="MBE6832224.1"/>
    <property type="molecule type" value="Genomic_DNA"/>
</dbReference>
<dbReference type="CDD" id="cd00838">
    <property type="entry name" value="MPP_superfamily"/>
    <property type="match status" value="1"/>
</dbReference>
<accession>A0A928KV65</accession>
<evidence type="ECO:0000313" key="2">
    <source>
        <dbReference type="EMBL" id="MBE6832224.1"/>
    </source>
</evidence>
<evidence type="ECO:0000259" key="1">
    <source>
        <dbReference type="Pfam" id="PF00149"/>
    </source>
</evidence>
<evidence type="ECO:0000313" key="3">
    <source>
        <dbReference type="Proteomes" id="UP000754750"/>
    </source>
</evidence>
<dbReference type="Proteomes" id="UP000754750">
    <property type="component" value="Unassembled WGS sequence"/>
</dbReference>
<dbReference type="Gene3D" id="3.60.21.10">
    <property type="match status" value="1"/>
</dbReference>
<dbReference type="GO" id="GO:0016787">
    <property type="term" value="F:hydrolase activity"/>
    <property type="evidence" value="ECO:0007669"/>
    <property type="project" value="InterPro"/>
</dbReference>
<proteinExistence type="predicted"/>